<dbReference type="RefSeq" id="XP_064670360.1">
    <property type="nucleotide sequence ID" value="XM_064813126.1"/>
</dbReference>
<sequence>MMLCSRVWLGTRPPLAKARRESCRCKPGTPADPKNCRVHDFEKRKRSSSAAVNNEPESSCQDNLSAPPSSRP</sequence>
<feature type="region of interest" description="Disordered" evidence="1">
    <location>
        <begin position="19"/>
        <end position="72"/>
    </location>
</feature>
<accession>A0AAN6YSE4</accession>
<reference evidence="2" key="2">
    <citation type="submission" date="2023-05" db="EMBL/GenBank/DDBJ databases">
        <authorList>
            <consortium name="Lawrence Berkeley National Laboratory"/>
            <person name="Steindorff A."/>
            <person name="Hensen N."/>
            <person name="Bonometti L."/>
            <person name="Westerberg I."/>
            <person name="Brannstrom I.O."/>
            <person name="Guillou S."/>
            <person name="Cros-Aarteil S."/>
            <person name="Calhoun S."/>
            <person name="Haridas S."/>
            <person name="Kuo A."/>
            <person name="Mondo S."/>
            <person name="Pangilinan J."/>
            <person name="Riley R."/>
            <person name="Labutti K."/>
            <person name="Andreopoulos B."/>
            <person name="Lipzen A."/>
            <person name="Chen C."/>
            <person name="Yanf M."/>
            <person name="Daum C."/>
            <person name="Ng V."/>
            <person name="Clum A."/>
            <person name="Ohm R."/>
            <person name="Martin F."/>
            <person name="Silar P."/>
            <person name="Natvig D."/>
            <person name="Lalanne C."/>
            <person name="Gautier V."/>
            <person name="Ament-Velasquez S.L."/>
            <person name="Kruys A."/>
            <person name="Hutchinson M.I."/>
            <person name="Powell A.J."/>
            <person name="Barry K."/>
            <person name="Miller A.N."/>
            <person name="Grigoriev I.V."/>
            <person name="Debuchy R."/>
            <person name="Gladieux P."/>
            <person name="Thoren M.H."/>
            <person name="Johannesson H."/>
        </authorList>
    </citation>
    <scope>NUCLEOTIDE SEQUENCE</scope>
    <source>
        <strain evidence="2">CBS 508.74</strain>
    </source>
</reference>
<protein>
    <submittedName>
        <fullName evidence="2">Uncharacterized protein</fullName>
    </submittedName>
</protein>
<feature type="compositionally biased region" description="Basic and acidic residues" evidence="1">
    <location>
        <begin position="34"/>
        <end position="43"/>
    </location>
</feature>
<dbReference type="Proteomes" id="UP001302812">
    <property type="component" value="Unassembled WGS sequence"/>
</dbReference>
<keyword evidence="3" id="KW-1185">Reference proteome</keyword>
<name>A0AAN6YSE4_9PEZI</name>
<dbReference type="GeneID" id="89937251"/>
<comment type="caution">
    <text evidence="2">The sequence shown here is derived from an EMBL/GenBank/DDBJ whole genome shotgun (WGS) entry which is preliminary data.</text>
</comment>
<evidence type="ECO:0000313" key="3">
    <source>
        <dbReference type="Proteomes" id="UP001302812"/>
    </source>
</evidence>
<evidence type="ECO:0000256" key="1">
    <source>
        <dbReference type="SAM" id="MobiDB-lite"/>
    </source>
</evidence>
<dbReference type="AlphaFoldDB" id="A0AAN6YSE4"/>
<organism evidence="2 3">
    <name type="scientific">Canariomyces notabilis</name>
    <dbReference type="NCBI Taxonomy" id="2074819"/>
    <lineage>
        <taxon>Eukaryota</taxon>
        <taxon>Fungi</taxon>
        <taxon>Dikarya</taxon>
        <taxon>Ascomycota</taxon>
        <taxon>Pezizomycotina</taxon>
        <taxon>Sordariomycetes</taxon>
        <taxon>Sordariomycetidae</taxon>
        <taxon>Sordariales</taxon>
        <taxon>Chaetomiaceae</taxon>
        <taxon>Canariomyces</taxon>
    </lineage>
</organism>
<gene>
    <name evidence="2" type="ORF">N656DRAFT_75674</name>
</gene>
<reference evidence="2" key="1">
    <citation type="journal article" date="2023" name="Mol. Phylogenet. Evol.">
        <title>Genome-scale phylogeny and comparative genomics of the fungal order Sordariales.</title>
        <authorList>
            <person name="Hensen N."/>
            <person name="Bonometti L."/>
            <person name="Westerberg I."/>
            <person name="Brannstrom I.O."/>
            <person name="Guillou S."/>
            <person name="Cros-Aarteil S."/>
            <person name="Calhoun S."/>
            <person name="Haridas S."/>
            <person name="Kuo A."/>
            <person name="Mondo S."/>
            <person name="Pangilinan J."/>
            <person name="Riley R."/>
            <person name="LaButti K."/>
            <person name="Andreopoulos B."/>
            <person name="Lipzen A."/>
            <person name="Chen C."/>
            <person name="Yan M."/>
            <person name="Daum C."/>
            <person name="Ng V."/>
            <person name="Clum A."/>
            <person name="Steindorff A."/>
            <person name="Ohm R.A."/>
            <person name="Martin F."/>
            <person name="Silar P."/>
            <person name="Natvig D.O."/>
            <person name="Lalanne C."/>
            <person name="Gautier V."/>
            <person name="Ament-Velasquez S.L."/>
            <person name="Kruys A."/>
            <person name="Hutchinson M.I."/>
            <person name="Powell A.J."/>
            <person name="Barry K."/>
            <person name="Miller A.N."/>
            <person name="Grigoriev I.V."/>
            <person name="Debuchy R."/>
            <person name="Gladieux P."/>
            <person name="Hiltunen Thoren M."/>
            <person name="Johannesson H."/>
        </authorList>
    </citation>
    <scope>NUCLEOTIDE SEQUENCE</scope>
    <source>
        <strain evidence="2">CBS 508.74</strain>
    </source>
</reference>
<proteinExistence type="predicted"/>
<feature type="compositionally biased region" description="Polar residues" evidence="1">
    <location>
        <begin position="48"/>
        <end position="72"/>
    </location>
</feature>
<evidence type="ECO:0000313" key="2">
    <source>
        <dbReference type="EMBL" id="KAK4112790.1"/>
    </source>
</evidence>
<dbReference type="EMBL" id="MU853341">
    <property type="protein sequence ID" value="KAK4112790.1"/>
    <property type="molecule type" value="Genomic_DNA"/>
</dbReference>